<proteinExistence type="predicted"/>
<dbReference type="GO" id="GO:0004493">
    <property type="term" value="F:methylmalonyl-CoA epimerase activity"/>
    <property type="evidence" value="ECO:0007669"/>
    <property type="project" value="TreeGrafter"/>
</dbReference>
<name>A0AA41XK71_9MICO</name>
<organism evidence="3 4">
    <name type="scientific">Herbiconiux oxytropis</name>
    <dbReference type="NCBI Taxonomy" id="2970915"/>
    <lineage>
        <taxon>Bacteria</taxon>
        <taxon>Bacillati</taxon>
        <taxon>Actinomycetota</taxon>
        <taxon>Actinomycetes</taxon>
        <taxon>Micrococcales</taxon>
        <taxon>Microbacteriaceae</taxon>
        <taxon>Herbiconiux</taxon>
    </lineage>
</organism>
<keyword evidence="1" id="KW-0479">Metal-binding</keyword>
<dbReference type="EMBL" id="JANLCK010000008">
    <property type="protein sequence ID" value="MCS5727136.1"/>
    <property type="molecule type" value="Genomic_DNA"/>
</dbReference>
<reference evidence="3" key="1">
    <citation type="submission" date="2022-08" db="EMBL/GenBank/DDBJ databases">
        <authorList>
            <person name="Deng Y."/>
            <person name="Han X.-F."/>
            <person name="Zhang Y.-Q."/>
        </authorList>
    </citation>
    <scope>NUCLEOTIDE SEQUENCE</scope>
    <source>
        <strain evidence="3">CPCC 203407</strain>
    </source>
</reference>
<dbReference type="GO" id="GO:0046491">
    <property type="term" value="P:L-methylmalonyl-CoA metabolic process"/>
    <property type="evidence" value="ECO:0007669"/>
    <property type="project" value="TreeGrafter"/>
</dbReference>
<dbReference type="PROSITE" id="PS51819">
    <property type="entry name" value="VOC"/>
    <property type="match status" value="1"/>
</dbReference>
<dbReference type="Gene3D" id="3.10.180.10">
    <property type="entry name" value="2,3-Dihydroxybiphenyl 1,2-Dioxygenase, domain 1"/>
    <property type="match status" value="1"/>
</dbReference>
<dbReference type="InterPro" id="IPR037523">
    <property type="entry name" value="VOC_core"/>
</dbReference>
<evidence type="ECO:0000313" key="4">
    <source>
        <dbReference type="Proteomes" id="UP001165587"/>
    </source>
</evidence>
<sequence>MSAGIPGSRGIDHVGFTVPDLEEAERFLVDVLGAVPVYTLGAKRASGPDDDFMQVQIGVDPQTEIREIRFYRLGHGTNLEVFEYAVPEDGRPQAPQPLNSDIGGHHLALYVDDLDVAEAYLREQGVEVMGSPVASKQAAEGQRWLYFRAPWGMQFELVSFPQGKAYEKDADVRLWHPARPAE</sequence>
<comment type="caution">
    <text evidence="3">The sequence shown here is derived from an EMBL/GenBank/DDBJ whole genome shotgun (WGS) entry which is preliminary data.</text>
</comment>
<accession>A0AA41XK71</accession>
<dbReference type="Proteomes" id="UP001165587">
    <property type="component" value="Unassembled WGS sequence"/>
</dbReference>
<feature type="domain" description="VOC" evidence="2">
    <location>
        <begin position="10"/>
        <end position="160"/>
    </location>
</feature>
<dbReference type="Pfam" id="PF13669">
    <property type="entry name" value="Glyoxalase_4"/>
    <property type="match status" value="1"/>
</dbReference>
<dbReference type="PANTHER" id="PTHR43048:SF6">
    <property type="entry name" value="BLR8189 PROTEIN"/>
    <property type="match status" value="1"/>
</dbReference>
<gene>
    <name evidence="3" type="ORF">N1028_14645</name>
</gene>
<protein>
    <submittedName>
        <fullName evidence="3">VOC family protein</fullName>
    </submittedName>
</protein>
<dbReference type="RefSeq" id="WP_259530106.1">
    <property type="nucleotide sequence ID" value="NZ_JANLCK010000008.1"/>
</dbReference>
<dbReference type="InterPro" id="IPR029068">
    <property type="entry name" value="Glyas_Bleomycin-R_OHBP_Dase"/>
</dbReference>
<dbReference type="SUPFAM" id="SSF54593">
    <property type="entry name" value="Glyoxalase/Bleomycin resistance protein/Dihydroxybiphenyl dioxygenase"/>
    <property type="match status" value="1"/>
</dbReference>
<evidence type="ECO:0000259" key="2">
    <source>
        <dbReference type="PROSITE" id="PS51819"/>
    </source>
</evidence>
<evidence type="ECO:0000313" key="3">
    <source>
        <dbReference type="EMBL" id="MCS5727136.1"/>
    </source>
</evidence>
<keyword evidence="4" id="KW-1185">Reference proteome</keyword>
<dbReference type="AlphaFoldDB" id="A0AA41XK71"/>
<dbReference type="PANTHER" id="PTHR43048">
    <property type="entry name" value="METHYLMALONYL-COA EPIMERASE"/>
    <property type="match status" value="1"/>
</dbReference>
<dbReference type="InterPro" id="IPR051785">
    <property type="entry name" value="MMCE/EMCE_epimerase"/>
</dbReference>
<evidence type="ECO:0000256" key="1">
    <source>
        <dbReference type="ARBA" id="ARBA00022723"/>
    </source>
</evidence>
<dbReference type="GO" id="GO:0046872">
    <property type="term" value="F:metal ion binding"/>
    <property type="evidence" value="ECO:0007669"/>
    <property type="project" value="UniProtKB-KW"/>
</dbReference>